<dbReference type="EMBL" id="JAYMYR010000007">
    <property type="protein sequence ID" value="KAK7354122.1"/>
    <property type="molecule type" value="Genomic_DNA"/>
</dbReference>
<evidence type="ECO:0000313" key="2">
    <source>
        <dbReference type="EMBL" id="KAK7354122.1"/>
    </source>
</evidence>
<proteinExistence type="predicted"/>
<feature type="region of interest" description="Disordered" evidence="1">
    <location>
        <begin position="129"/>
        <end position="150"/>
    </location>
</feature>
<reference evidence="2 3" key="1">
    <citation type="submission" date="2024-01" db="EMBL/GenBank/DDBJ databases">
        <title>The genomes of 5 underutilized Papilionoideae crops provide insights into root nodulation and disease resistanc.</title>
        <authorList>
            <person name="Jiang F."/>
        </authorList>
    </citation>
    <scope>NUCLEOTIDE SEQUENCE [LARGE SCALE GENOMIC DNA]</scope>
    <source>
        <strain evidence="2">JINMINGXINNONG_FW02</strain>
        <tissue evidence="2">Leaves</tissue>
    </source>
</reference>
<evidence type="ECO:0000313" key="3">
    <source>
        <dbReference type="Proteomes" id="UP001374584"/>
    </source>
</evidence>
<protein>
    <submittedName>
        <fullName evidence="2">Uncharacterized protein</fullName>
    </submittedName>
</protein>
<gene>
    <name evidence="2" type="ORF">VNO80_19580</name>
</gene>
<dbReference type="AlphaFoldDB" id="A0AAN9QZX0"/>
<accession>A0AAN9QZX0</accession>
<name>A0AAN9QZX0_PHACN</name>
<comment type="caution">
    <text evidence="2">The sequence shown here is derived from an EMBL/GenBank/DDBJ whole genome shotgun (WGS) entry which is preliminary data.</text>
</comment>
<dbReference type="Proteomes" id="UP001374584">
    <property type="component" value="Unassembled WGS sequence"/>
</dbReference>
<sequence length="150" mass="16896">MWLGKCSRMIWLRIVGGGHIGDICMGQRFCLKSFSCNQVKSFRLNSHLRACEGSCLEHIPHYSTNQGHVVSIFVAIYWHMFMSTFLGACQEGDYNEGRIVSGLRGSFVLKNNLVQKIWSVVTKKQKDPLATKFNESRSPPPSHASLFSSP</sequence>
<evidence type="ECO:0000256" key="1">
    <source>
        <dbReference type="SAM" id="MobiDB-lite"/>
    </source>
</evidence>
<organism evidence="2 3">
    <name type="scientific">Phaseolus coccineus</name>
    <name type="common">Scarlet runner bean</name>
    <name type="synonym">Phaseolus multiflorus</name>
    <dbReference type="NCBI Taxonomy" id="3886"/>
    <lineage>
        <taxon>Eukaryota</taxon>
        <taxon>Viridiplantae</taxon>
        <taxon>Streptophyta</taxon>
        <taxon>Embryophyta</taxon>
        <taxon>Tracheophyta</taxon>
        <taxon>Spermatophyta</taxon>
        <taxon>Magnoliopsida</taxon>
        <taxon>eudicotyledons</taxon>
        <taxon>Gunneridae</taxon>
        <taxon>Pentapetalae</taxon>
        <taxon>rosids</taxon>
        <taxon>fabids</taxon>
        <taxon>Fabales</taxon>
        <taxon>Fabaceae</taxon>
        <taxon>Papilionoideae</taxon>
        <taxon>50 kb inversion clade</taxon>
        <taxon>NPAAA clade</taxon>
        <taxon>indigoferoid/millettioid clade</taxon>
        <taxon>Phaseoleae</taxon>
        <taxon>Phaseolus</taxon>
    </lineage>
</organism>
<keyword evidence="3" id="KW-1185">Reference proteome</keyword>